<dbReference type="InterPro" id="IPR001298">
    <property type="entry name" value="Filamin/ABP280_rpt"/>
</dbReference>
<name>A0A3B4HDC3_9CICH</name>
<dbReference type="SMART" id="SM00557">
    <property type="entry name" value="IG_FLMN"/>
    <property type="match status" value="2"/>
</dbReference>
<dbReference type="GO" id="GO:0007399">
    <property type="term" value="P:nervous system development"/>
    <property type="evidence" value="ECO:0007669"/>
    <property type="project" value="UniProtKB-ARBA"/>
</dbReference>
<dbReference type="PROSITE" id="PS50194">
    <property type="entry name" value="FILAMIN_REPEAT"/>
    <property type="match status" value="2"/>
</dbReference>
<evidence type="ECO:0000256" key="3">
    <source>
        <dbReference type="PROSITE-ProRule" id="PRU00087"/>
    </source>
</evidence>
<dbReference type="PANTHER" id="PTHR38537">
    <property type="entry name" value="JITTERBUG, ISOFORM N"/>
    <property type="match status" value="1"/>
</dbReference>
<evidence type="ECO:0000256" key="4">
    <source>
        <dbReference type="SAM" id="MobiDB-lite"/>
    </source>
</evidence>
<feature type="repeat" description="Filamin" evidence="3">
    <location>
        <begin position="1"/>
        <end position="79"/>
    </location>
</feature>
<dbReference type="GO" id="GO:0051015">
    <property type="term" value="F:actin filament binding"/>
    <property type="evidence" value="ECO:0007669"/>
    <property type="project" value="InterPro"/>
</dbReference>
<dbReference type="AlphaFoldDB" id="A0A3B4HDC3"/>
<evidence type="ECO:0000256" key="2">
    <source>
        <dbReference type="ARBA" id="ARBA00022737"/>
    </source>
</evidence>
<feature type="region of interest" description="Disordered" evidence="4">
    <location>
        <begin position="1"/>
        <end position="24"/>
    </location>
</feature>
<keyword evidence="2" id="KW-0677">Repeat</keyword>
<dbReference type="GeneTree" id="ENSGT00940000153588"/>
<evidence type="ECO:0000313" key="5">
    <source>
        <dbReference type="Ensembl" id="ENSPNYP00000031941.1"/>
    </source>
</evidence>
<protein>
    <submittedName>
        <fullName evidence="5">Uncharacterized protein</fullName>
    </submittedName>
</protein>
<dbReference type="Pfam" id="PF00630">
    <property type="entry name" value="Filamin"/>
    <property type="match status" value="2"/>
</dbReference>
<dbReference type="SUPFAM" id="SSF81296">
    <property type="entry name" value="E set domains"/>
    <property type="match status" value="2"/>
</dbReference>
<dbReference type="InterPro" id="IPR017868">
    <property type="entry name" value="Filamin/ABP280_repeat-like"/>
</dbReference>
<proteinExistence type="inferred from homology"/>
<feature type="compositionally biased region" description="Polar residues" evidence="4">
    <location>
        <begin position="1"/>
        <end position="11"/>
    </location>
</feature>
<dbReference type="InterPro" id="IPR014756">
    <property type="entry name" value="Ig_E-set"/>
</dbReference>
<comment type="similarity">
    <text evidence="1">Belongs to the filamin family.</text>
</comment>
<dbReference type="STRING" id="303518.ENSPNYP00000031941"/>
<accession>A0A3B4HDC3</accession>
<evidence type="ECO:0000256" key="1">
    <source>
        <dbReference type="ARBA" id="ARBA00009238"/>
    </source>
</evidence>
<dbReference type="GO" id="GO:0030036">
    <property type="term" value="P:actin cytoskeleton organization"/>
    <property type="evidence" value="ECO:0007669"/>
    <property type="project" value="InterPro"/>
</dbReference>
<dbReference type="Ensembl" id="ENSPNYT00000032705.1">
    <property type="protein sequence ID" value="ENSPNYP00000031941.1"/>
    <property type="gene ID" value="ENSPNYG00000024102.1"/>
</dbReference>
<organism evidence="5">
    <name type="scientific">Pundamilia nyererei</name>
    <dbReference type="NCBI Taxonomy" id="303518"/>
    <lineage>
        <taxon>Eukaryota</taxon>
        <taxon>Metazoa</taxon>
        <taxon>Chordata</taxon>
        <taxon>Craniata</taxon>
        <taxon>Vertebrata</taxon>
        <taxon>Euteleostomi</taxon>
        <taxon>Actinopterygii</taxon>
        <taxon>Neopterygii</taxon>
        <taxon>Teleostei</taxon>
        <taxon>Neoteleostei</taxon>
        <taxon>Acanthomorphata</taxon>
        <taxon>Ovalentaria</taxon>
        <taxon>Cichlomorphae</taxon>
        <taxon>Cichliformes</taxon>
        <taxon>Cichlidae</taxon>
        <taxon>African cichlids</taxon>
        <taxon>Pseudocrenilabrinae</taxon>
        <taxon>Haplochromini</taxon>
        <taxon>Pundamilia</taxon>
    </lineage>
</organism>
<sequence length="203" mass="21649">MRPGGTTNKPNKFTVETRGAGTGGLGLAMEGPSEAKMSCTDNKDGSCSVEYIPYEPGTYNLNITYGGQPITGTEYCFSSSKKYNCEKNILLKCTPSPVVKQSDTVDSTKVKCQGPGLGNNVRANIPQAFTVDASKAGVAPLQVRVQGPKEGAELDVDVVENEDGTFDIFYTAPQPGEYVICVRFGGEHIPNSPFQVTVSDLHV</sequence>
<dbReference type="InterPro" id="IPR013783">
    <property type="entry name" value="Ig-like_fold"/>
</dbReference>
<dbReference type="Gene3D" id="2.60.40.10">
    <property type="entry name" value="Immunoglobulins"/>
    <property type="match status" value="2"/>
</dbReference>
<reference evidence="5" key="1">
    <citation type="submission" date="2023-09" db="UniProtKB">
        <authorList>
            <consortium name="Ensembl"/>
        </authorList>
    </citation>
    <scope>IDENTIFICATION</scope>
</reference>
<feature type="repeat" description="Filamin" evidence="3">
    <location>
        <begin position="102"/>
        <end position="198"/>
    </location>
</feature>
<dbReference type="PANTHER" id="PTHR38537:SF5">
    <property type="entry name" value="FILAMIN-A"/>
    <property type="match status" value="1"/>
</dbReference>
<dbReference type="FunFam" id="2.60.40.10:FF:000001">
    <property type="entry name" value="Filamin-C isoform b"/>
    <property type="match status" value="1"/>
</dbReference>
<dbReference type="InterPro" id="IPR044801">
    <property type="entry name" value="Filamin"/>
</dbReference>